<evidence type="ECO:0000313" key="1">
    <source>
        <dbReference type="EMBL" id="MEJ8636772.1"/>
    </source>
</evidence>
<comment type="caution">
    <text evidence="1">The sequence shown here is derived from an EMBL/GenBank/DDBJ whole genome shotgun (WGS) entry which is preliminary data.</text>
</comment>
<reference evidence="1" key="1">
    <citation type="submission" date="2024-03" db="EMBL/GenBank/DDBJ databases">
        <title>Novel Streptomyces species of biotechnological and ecological value are a feature of Machair soil.</title>
        <authorList>
            <person name="Prole J.R."/>
            <person name="Goodfellow M."/>
            <person name="Allenby N."/>
            <person name="Ward A.C."/>
        </authorList>
    </citation>
    <scope>NUCLEOTIDE SEQUENCE</scope>
    <source>
        <strain evidence="1">MS2.AVA.5</strain>
    </source>
</reference>
<gene>
    <name evidence="1" type="ORF">WKI67_25755</name>
</gene>
<dbReference type="Proteomes" id="UP001377168">
    <property type="component" value="Unassembled WGS sequence"/>
</dbReference>
<proteinExistence type="predicted"/>
<organism evidence="1 2">
    <name type="scientific">Streptomyces achmelvichensis</name>
    <dbReference type="NCBI Taxonomy" id="3134111"/>
    <lineage>
        <taxon>Bacteria</taxon>
        <taxon>Bacillati</taxon>
        <taxon>Actinomycetota</taxon>
        <taxon>Actinomycetes</taxon>
        <taxon>Kitasatosporales</taxon>
        <taxon>Streptomycetaceae</taxon>
        <taxon>Streptomyces</taxon>
    </lineage>
</organism>
<accession>A0ACC6PZ78</accession>
<keyword evidence="2" id="KW-1185">Reference proteome</keyword>
<sequence length="286" mass="30269">MYRKAAGLALAGALLGGAVACSGDSSAQPDRKSVSKPVRVTLAAAIERAAAKNEKLTSVSYRMTGRIPGQGSLEARAAIGFKPAVMRMNMTQKDAAQSGDVEMRLVGGAFYVNGGKEAAAELDGKSWIKFDLSAMGKGAGGQDPFAGVGRADRNPAEDSESLTAAKDLRKVGPQTVDGVATTHYTGTVQLATMRQSLVNEDAATRKRREKSLEEYEKMGVSSLTMDMWIDGNDQTKQFRIRAKGAKGPLDLTMTFLDYNKPVVVTAPPASETADLAEMFKGAGQEP</sequence>
<protein>
    <submittedName>
        <fullName evidence="1">DUF1396 domain-containing protein</fullName>
    </submittedName>
</protein>
<name>A0ACC6PZ78_9ACTN</name>
<evidence type="ECO:0000313" key="2">
    <source>
        <dbReference type="Proteomes" id="UP001377168"/>
    </source>
</evidence>
<dbReference type="EMBL" id="JBBKAJ010000022">
    <property type="protein sequence ID" value="MEJ8636772.1"/>
    <property type="molecule type" value="Genomic_DNA"/>
</dbReference>